<keyword evidence="3" id="KW-1185">Reference proteome</keyword>
<gene>
    <name evidence="2" type="ORF">BD626DRAFT_255933</name>
</gene>
<comment type="caution">
    <text evidence="2">The sequence shown here is derived from an EMBL/GenBank/DDBJ whole genome shotgun (WGS) entry which is preliminary data.</text>
</comment>
<protein>
    <submittedName>
        <fullName evidence="2">Uncharacterized protein</fullName>
    </submittedName>
</protein>
<dbReference type="EMBL" id="VDMD01000007">
    <property type="protein sequence ID" value="TRM64653.1"/>
    <property type="molecule type" value="Genomic_DNA"/>
</dbReference>
<dbReference type="AlphaFoldDB" id="A0A550CIR2"/>
<evidence type="ECO:0000313" key="2">
    <source>
        <dbReference type="EMBL" id="TRM64653.1"/>
    </source>
</evidence>
<feature type="compositionally biased region" description="Acidic residues" evidence="1">
    <location>
        <begin position="214"/>
        <end position="231"/>
    </location>
</feature>
<organism evidence="2 3">
    <name type="scientific">Schizophyllum amplum</name>
    <dbReference type="NCBI Taxonomy" id="97359"/>
    <lineage>
        <taxon>Eukaryota</taxon>
        <taxon>Fungi</taxon>
        <taxon>Dikarya</taxon>
        <taxon>Basidiomycota</taxon>
        <taxon>Agaricomycotina</taxon>
        <taxon>Agaricomycetes</taxon>
        <taxon>Agaricomycetidae</taxon>
        <taxon>Agaricales</taxon>
        <taxon>Schizophyllaceae</taxon>
        <taxon>Schizophyllum</taxon>
    </lineage>
</organism>
<feature type="region of interest" description="Disordered" evidence="1">
    <location>
        <begin position="573"/>
        <end position="613"/>
    </location>
</feature>
<evidence type="ECO:0000313" key="3">
    <source>
        <dbReference type="Proteomes" id="UP000320762"/>
    </source>
</evidence>
<feature type="region of interest" description="Disordered" evidence="1">
    <location>
        <begin position="108"/>
        <end position="252"/>
    </location>
</feature>
<feature type="region of interest" description="Disordered" evidence="1">
    <location>
        <begin position="1"/>
        <end position="91"/>
    </location>
</feature>
<name>A0A550CIR2_9AGAR</name>
<sequence>MPAAARVPRPAAPPPSSPAATVKNRKRKAAQVEPPKQEQKKETKRAKKEPAPAEPAANAGPKPRREAKACRAPTPPTRWSKRKLGRAPSPTPMIRLVLAALEVDAEDIVMYDDEDENGAGPSGTSSNEDNDEDVPMMAADDEMCVPSEPIDDLTTCPPEDALPCPAAPQQLNQKNDDADDQTVTEHASDKNTNVNERVADSVLEFVNESADTLGADETDEDSSDDDDDCSMYEEQIYLPGDEDAEGEEDDGSAVLQSWPVPTPAYIPPRTPVTVSIPPAPAPSPNLFPPPGLRIKFNRHPCGRVICSDYAEEPPRGHGTPRTIPKQPFRPPRSPSAESIEMWRWLTASVPCPDMEYRDRLAPAPWVAWGTGEVCAQEDYMNPSQIIPLQPASGMHVQTPLYGATPDVGGYGMQENQFNDQVLAQITQESYFAQPEPGNLYGSAQEGLFASSSQDVSYPHLKDSEYTGYASSSDASFSFDAQGVYTPDNTLAAQTTCYGAPAATYTQDGLDFATYPAQGVPYTPEATSYTAGSPSYAADSSYSAPNTYMDASTSYSPEMCTSPTSFDAYTPEATYGSYPSTPDSSYPSTPDSSYSSTPDSSYPPTPDATYTTPDAAYDPTAYAALFSDYPSTVPTPTSSVPFLSTPPSHPMPAQPLPGRRAGWKYVPRPRGCAPGTEGLMRVMARDLPMGGEGGSLGQGGSLEQGGESGSPGQGVYVAHCLTEWIQKRLVGTSARPRRMIASPVRHGFPPLCASTLAQVVDAEEAT</sequence>
<reference evidence="2 3" key="1">
    <citation type="journal article" date="2019" name="New Phytol.">
        <title>Comparative genomics reveals unique wood-decay strategies and fruiting body development in the Schizophyllaceae.</title>
        <authorList>
            <person name="Almasi E."/>
            <person name="Sahu N."/>
            <person name="Krizsan K."/>
            <person name="Balint B."/>
            <person name="Kovacs G.M."/>
            <person name="Kiss B."/>
            <person name="Cseklye J."/>
            <person name="Drula E."/>
            <person name="Henrissat B."/>
            <person name="Nagy I."/>
            <person name="Chovatia M."/>
            <person name="Adam C."/>
            <person name="LaButti K."/>
            <person name="Lipzen A."/>
            <person name="Riley R."/>
            <person name="Grigoriev I.V."/>
            <person name="Nagy L.G."/>
        </authorList>
    </citation>
    <scope>NUCLEOTIDE SEQUENCE [LARGE SCALE GENOMIC DNA]</scope>
    <source>
        <strain evidence="2 3">NL-1724</strain>
    </source>
</reference>
<feature type="compositionally biased region" description="Acidic residues" evidence="1">
    <location>
        <begin position="108"/>
        <end position="117"/>
    </location>
</feature>
<dbReference type="Proteomes" id="UP000320762">
    <property type="component" value="Unassembled WGS sequence"/>
</dbReference>
<feature type="region of interest" description="Disordered" evidence="1">
    <location>
        <begin position="309"/>
        <end position="335"/>
    </location>
</feature>
<evidence type="ECO:0000256" key="1">
    <source>
        <dbReference type="SAM" id="MobiDB-lite"/>
    </source>
</evidence>
<dbReference type="OrthoDB" id="3028761at2759"/>
<accession>A0A550CIR2</accession>
<feature type="compositionally biased region" description="Low complexity" evidence="1">
    <location>
        <begin position="576"/>
        <end position="599"/>
    </location>
</feature>
<feature type="compositionally biased region" description="Acidic residues" evidence="1">
    <location>
        <begin position="240"/>
        <end position="251"/>
    </location>
</feature>
<feature type="compositionally biased region" description="Gly residues" evidence="1">
    <location>
        <begin position="689"/>
        <end position="710"/>
    </location>
</feature>
<feature type="compositionally biased region" description="Acidic residues" evidence="1">
    <location>
        <begin position="128"/>
        <end position="143"/>
    </location>
</feature>
<feature type="region of interest" description="Disordered" evidence="1">
    <location>
        <begin position="686"/>
        <end position="710"/>
    </location>
</feature>
<proteinExistence type="predicted"/>